<evidence type="ECO:0000256" key="1">
    <source>
        <dbReference type="ARBA" id="ARBA00004141"/>
    </source>
</evidence>
<organism evidence="9 10">
    <name type="scientific">Daphnia magna</name>
    <dbReference type="NCBI Taxonomy" id="35525"/>
    <lineage>
        <taxon>Eukaryota</taxon>
        <taxon>Metazoa</taxon>
        <taxon>Ecdysozoa</taxon>
        <taxon>Arthropoda</taxon>
        <taxon>Crustacea</taxon>
        <taxon>Branchiopoda</taxon>
        <taxon>Diplostraca</taxon>
        <taxon>Cladocera</taxon>
        <taxon>Anomopoda</taxon>
        <taxon>Daphniidae</taxon>
        <taxon>Daphnia</taxon>
    </lineage>
</organism>
<feature type="transmembrane region" description="Helical" evidence="6">
    <location>
        <begin position="397"/>
        <end position="418"/>
    </location>
</feature>
<dbReference type="Pfam" id="PF07782">
    <property type="entry name" value="DC_STAMP"/>
    <property type="match status" value="1"/>
</dbReference>
<proteinExistence type="predicted"/>
<feature type="region of interest" description="Disordered" evidence="5">
    <location>
        <begin position="1"/>
        <end position="34"/>
    </location>
</feature>
<comment type="subcellular location">
    <subcellularLocation>
        <location evidence="1">Membrane</location>
        <topology evidence="1">Multi-pass membrane protein</topology>
    </subcellularLocation>
</comment>
<keyword evidence="10" id="KW-1185">Reference proteome</keyword>
<dbReference type="InterPro" id="IPR051856">
    <property type="entry name" value="CSR-E3_Ligase_Protein"/>
</dbReference>
<evidence type="ECO:0000256" key="4">
    <source>
        <dbReference type="ARBA" id="ARBA00023136"/>
    </source>
</evidence>
<evidence type="ECO:0000313" key="9">
    <source>
        <dbReference type="EMBL" id="KAK4008542.1"/>
    </source>
</evidence>
<feature type="transmembrane region" description="Helical" evidence="6">
    <location>
        <begin position="121"/>
        <end position="143"/>
    </location>
</feature>
<evidence type="ECO:0000256" key="3">
    <source>
        <dbReference type="ARBA" id="ARBA00022989"/>
    </source>
</evidence>
<feature type="transmembrane region" description="Helical" evidence="6">
    <location>
        <begin position="477"/>
        <end position="498"/>
    </location>
</feature>
<dbReference type="InterPro" id="IPR058842">
    <property type="entry name" value="DCST1_C"/>
</dbReference>
<evidence type="ECO:0000256" key="2">
    <source>
        <dbReference type="ARBA" id="ARBA00022692"/>
    </source>
</evidence>
<protein>
    <recommendedName>
        <fullName evidence="11">Dendritic cell-specific transmembrane protein-like domain-containing protein</fullName>
    </recommendedName>
</protein>
<evidence type="ECO:0000313" key="10">
    <source>
        <dbReference type="Proteomes" id="UP001234178"/>
    </source>
</evidence>
<evidence type="ECO:0008006" key="11">
    <source>
        <dbReference type="Google" id="ProtNLM"/>
    </source>
</evidence>
<dbReference type="PANTHER" id="PTHR21041:SF17">
    <property type="entry name" value="E3 UBIQUITIN-PROTEIN LIGASE DCST1"/>
    <property type="match status" value="1"/>
</dbReference>
<feature type="compositionally biased region" description="Polar residues" evidence="5">
    <location>
        <begin position="25"/>
        <end position="34"/>
    </location>
</feature>
<evidence type="ECO:0000259" key="8">
    <source>
        <dbReference type="Pfam" id="PF26037"/>
    </source>
</evidence>
<keyword evidence="4 6" id="KW-0472">Membrane</keyword>
<dbReference type="InterPro" id="IPR012858">
    <property type="entry name" value="DC_STAMP-like"/>
</dbReference>
<feature type="domain" description="E3 ubiquitin-protein ligase DCST1-like C-terminal" evidence="8">
    <location>
        <begin position="577"/>
        <end position="618"/>
    </location>
</feature>
<feature type="transmembrane region" description="Helical" evidence="6">
    <location>
        <begin position="95"/>
        <end position="115"/>
    </location>
</feature>
<feature type="transmembrane region" description="Helical" evidence="6">
    <location>
        <begin position="312"/>
        <end position="338"/>
    </location>
</feature>
<name>A0ABQ9Z6L2_9CRUS</name>
<dbReference type="PANTHER" id="PTHR21041">
    <property type="entry name" value="DENDRITIC CELL-SPECIFIC TRANSMEMBRANE PROTEIN"/>
    <property type="match status" value="1"/>
</dbReference>
<comment type="caution">
    <text evidence="9">The sequence shown here is derived from an EMBL/GenBank/DDBJ whole genome shotgun (WGS) entry which is preliminary data.</text>
</comment>
<reference evidence="9 10" key="1">
    <citation type="journal article" date="2023" name="Nucleic Acids Res.">
        <title>The hologenome of Daphnia magna reveals possible DNA methylation and microbiome-mediated evolution of the host genome.</title>
        <authorList>
            <person name="Chaturvedi A."/>
            <person name="Li X."/>
            <person name="Dhandapani V."/>
            <person name="Marshall H."/>
            <person name="Kissane S."/>
            <person name="Cuenca-Cambronero M."/>
            <person name="Asole G."/>
            <person name="Calvet F."/>
            <person name="Ruiz-Romero M."/>
            <person name="Marangio P."/>
            <person name="Guigo R."/>
            <person name="Rago D."/>
            <person name="Mirbahai L."/>
            <person name="Eastwood N."/>
            <person name="Colbourne J.K."/>
            <person name="Zhou J."/>
            <person name="Mallon E."/>
            <person name="Orsini L."/>
        </authorList>
    </citation>
    <scope>NUCLEOTIDE SEQUENCE [LARGE SCALE GENOMIC DNA]</scope>
    <source>
        <strain evidence="9">LRV0_1</strain>
    </source>
</reference>
<evidence type="ECO:0000256" key="6">
    <source>
        <dbReference type="SAM" id="Phobius"/>
    </source>
</evidence>
<evidence type="ECO:0000256" key="5">
    <source>
        <dbReference type="SAM" id="MobiDB-lite"/>
    </source>
</evidence>
<evidence type="ECO:0000259" key="7">
    <source>
        <dbReference type="Pfam" id="PF07782"/>
    </source>
</evidence>
<sequence>MEEPPKSPFSLVVIPETKDEPLKSPSLSVPSETMSKWPSLRGLVNDWQDLLGPTNENSEDPEDFDWSVSYFKSTNSKCFSRFLYSDTNKFRNIKLILILIVGILYGLLAMAILHFSFSFHLWIASAMALTVAVAVTLLLIFSYDSRCILSLVVPSLGTRQGKTILIALLVTQLIAGPLGNLTYNMKQSSQSLSCYSNMTVNQTQAIKEGIKMSIHNFKQNFSVHHLNQVKEGTEAVTSIFEEISLILCPIFGCAGAAKIKQQAKQTVKDAVSFDQVKNHINNVNQTINQAKLQLHTTHNNVKNEVRTQIGKFFNVVSFLKLATIFSLLYLLFSCWLYYHRFLNILSYDNVYATELLKRYDRHRCERGSPPLFPLHLREKAKIIDSVSLSMSPIERKAFFISLILYLVHCVFTVILYVADWTLYTFMDIVVRNVNQSSGWNETATFRVDSVNFELAIPFFFDAKQCLAIPRKISNDSIIVLVVVYIILALAVLSQAYCLRFRHSIVAYFYPERNSERIQYLYNKLLKKRKRPKITLTFRAPSRGQSIANMGKILAEKEASVKKRTFLGLAKTLHLFRRYCAVCGFPETAEFKKCANHNCCSVYCSSCFDDMNSVCFICQN</sequence>
<dbReference type="Pfam" id="PF26037">
    <property type="entry name" value="zf-RING_DCST1_C"/>
    <property type="match status" value="1"/>
</dbReference>
<feature type="transmembrane region" description="Helical" evidence="6">
    <location>
        <begin position="164"/>
        <end position="183"/>
    </location>
</feature>
<keyword evidence="3 6" id="KW-1133">Transmembrane helix</keyword>
<keyword evidence="2 6" id="KW-0812">Transmembrane</keyword>
<feature type="domain" description="Dendritic cell-specific transmembrane protein-like" evidence="7">
    <location>
        <begin position="347"/>
        <end position="521"/>
    </location>
</feature>
<dbReference type="Proteomes" id="UP001234178">
    <property type="component" value="Unassembled WGS sequence"/>
</dbReference>
<accession>A0ABQ9Z6L2</accession>
<gene>
    <name evidence="9" type="ORF">OUZ56_013678</name>
</gene>
<dbReference type="EMBL" id="JAOYFB010000002">
    <property type="protein sequence ID" value="KAK4008542.1"/>
    <property type="molecule type" value="Genomic_DNA"/>
</dbReference>